<evidence type="ECO:0000313" key="2">
    <source>
        <dbReference type="Proteomes" id="UP001596353"/>
    </source>
</evidence>
<accession>A0ABW2B249</accession>
<name>A0ABW2B249_9RHOB</name>
<dbReference type="EMBL" id="JBHSWG010000001">
    <property type="protein sequence ID" value="MFC6759221.1"/>
    <property type="molecule type" value="Genomic_DNA"/>
</dbReference>
<evidence type="ECO:0008006" key="3">
    <source>
        <dbReference type="Google" id="ProtNLM"/>
    </source>
</evidence>
<proteinExistence type="predicted"/>
<comment type="caution">
    <text evidence="1">The sequence shown here is derived from an EMBL/GenBank/DDBJ whole genome shotgun (WGS) entry which is preliminary data.</text>
</comment>
<protein>
    <recommendedName>
        <fullName evidence="3">Nuclease</fullName>
    </recommendedName>
</protein>
<gene>
    <name evidence="1" type="ORF">ACFQFQ_06480</name>
</gene>
<evidence type="ECO:0000313" key="1">
    <source>
        <dbReference type="EMBL" id="MFC6759221.1"/>
    </source>
</evidence>
<sequence>MASDPDCRIKGNINAAGDRIYHMPGQAFYDRTGIRPEQGERWFCSEAQARASGWRPARR</sequence>
<organism evidence="1 2">
    <name type="scientific">Sulfitobacter porphyrae</name>
    <dbReference type="NCBI Taxonomy" id="1246864"/>
    <lineage>
        <taxon>Bacteria</taxon>
        <taxon>Pseudomonadati</taxon>
        <taxon>Pseudomonadota</taxon>
        <taxon>Alphaproteobacteria</taxon>
        <taxon>Rhodobacterales</taxon>
        <taxon>Roseobacteraceae</taxon>
        <taxon>Sulfitobacter</taxon>
    </lineage>
</organism>
<reference evidence="2" key="1">
    <citation type="journal article" date="2019" name="Int. J. Syst. Evol. Microbiol.">
        <title>The Global Catalogue of Microorganisms (GCM) 10K type strain sequencing project: providing services to taxonomists for standard genome sequencing and annotation.</title>
        <authorList>
            <consortium name="The Broad Institute Genomics Platform"/>
            <consortium name="The Broad Institute Genome Sequencing Center for Infectious Disease"/>
            <person name="Wu L."/>
            <person name="Ma J."/>
        </authorList>
    </citation>
    <scope>NUCLEOTIDE SEQUENCE [LARGE SCALE GENOMIC DNA]</scope>
    <source>
        <strain evidence="2">CCUG 66188</strain>
    </source>
</reference>
<dbReference type="Proteomes" id="UP001596353">
    <property type="component" value="Unassembled WGS sequence"/>
</dbReference>
<keyword evidence="2" id="KW-1185">Reference proteome</keyword>